<sequence>MANKLSLGLVIGGAVDSSLGAAFKNVSGEMKKLEAQSTRAKGLQKVIGETMRLRDEWKKAHDSGAANADALLRKLETNTNSLRKQGVEVGRLRQEYLALGKVVRSAEFKAKGMGQVEEGRESLRSGFGTAVAGTTLAAVPTKVSADFQAIIRDIAIKSGTANTQQEMDTARDIVQTSKDTGMANTQVADLVNQLVGGGMDLTEALKYAPVAAKFAVGQGASGTDTAKMILAMQNNAKITDPKKMEQALASVALLGQQGSFEAADMAKWFPELLAQMASSGITGQEAVTQLGAMLQVQIKSAGSADEAANNLKNWIAKIGSGETVKGYADAGIDYQGSMNAAIAKGLSTFEASFELARRYVEKTDSKKAKQLDQGLTQISQETDPAKAQAMADALAATLRTGDVFADMQVKTALMAYTQNKKFYAELKKGASNPDGPRKDILDKNLSERRESSSQRWAETGQAFNDSLRAIGDALRPATDALATGIGATARGLTALSEETPKVVLGLAALSAGALLAGKAWAALKIGRGLVNIARGSAGDRSNIVQRVFVTNVNDGDDDGLDHGKDGKGKGVRRRASKGTRFMKVGGALAAVGAGVQVLDTYQNATTRDEKAEGYGEAAGGLAGGLAGAAAGAAIGSFIPLLGTAIGGMIGGALGAWGGGDVGATMGKALFGGPDTPVIPKAPIGILPMAAGQGVGAVVRSMENAPAAPVTAAALMSTIAIKTPEWPKVDQQFTFAPAPVFQVHGDVKDPAQLVQELMPYLRRQFEDFAREARARQLFDAPHVG</sequence>
<dbReference type="Pfam" id="PF10145">
    <property type="entry name" value="PhageMin_Tail"/>
    <property type="match status" value="1"/>
</dbReference>
<name>A0A2S6FJD4_9PSED</name>
<evidence type="ECO:0000313" key="2">
    <source>
        <dbReference type="EMBL" id="PPK37546.1"/>
    </source>
</evidence>
<feature type="domain" description="Phage tail tape measure protein" evidence="1">
    <location>
        <begin position="173"/>
        <end position="372"/>
    </location>
</feature>
<dbReference type="PANTHER" id="PTHR21525">
    <property type="entry name" value="MOTILE SPERM PROTEIN"/>
    <property type="match status" value="1"/>
</dbReference>
<organism evidence="2 3">
    <name type="scientific">Pseudomonas laurylsulfatiphila</name>
    <dbReference type="NCBI Taxonomy" id="2011015"/>
    <lineage>
        <taxon>Bacteria</taxon>
        <taxon>Pseudomonadati</taxon>
        <taxon>Pseudomonadota</taxon>
        <taxon>Gammaproteobacteria</taxon>
        <taxon>Pseudomonadales</taxon>
        <taxon>Pseudomonadaceae</taxon>
        <taxon>Pseudomonas</taxon>
    </lineage>
</organism>
<dbReference type="RefSeq" id="WP_104449516.1">
    <property type="nucleotide sequence ID" value="NZ_NIRS01000004.1"/>
</dbReference>
<comment type="caution">
    <text evidence="2">The sequence shown here is derived from an EMBL/GenBank/DDBJ whole genome shotgun (WGS) entry which is preliminary data.</text>
</comment>
<dbReference type="PANTHER" id="PTHR21525:SF9">
    <property type="entry name" value="CHANNEL_COLICIN DOMAIN-CONTAINING PROTEIN"/>
    <property type="match status" value="1"/>
</dbReference>
<keyword evidence="3" id="KW-1185">Reference proteome</keyword>
<reference evidence="3" key="1">
    <citation type="submission" date="2017-06" db="EMBL/GenBank/DDBJ databases">
        <authorList>
            <person name="Furmanczyk E.M."/>
        </authorList>
    </citation>
    <scope>NUCLEOTIDE SEQUENCE [LARGE SCALE GENOMIC DNA]</scope>
    <source>
        <strain evidence="3">AP3_16</strain>
    </source>
</reference>
<dbReference type="AlphaFoldDB" id="A0A2S6FJD4"/>
<evidence type="ECO:0000313" key="3">
    <source>
        <dbReference type="Proteomes" id="UP000238541"/>
    </source>
</evidence>
<proteinExistence type="predicted"/>
<protein>
    <submittedName>
        <fullName evidence="2">Phage tail tape measure protein</fullName>
    </submittedName>
</protein>
<dbReference type="Proteomes" id="UP000238541">
    <property type="component" value="Unassembled WGS sequence"/>
</dbReference>
<gene>
    <name evidence="2" type="ORF">CD175_14780</name>
</gene>
<dbReference type="NCBIfam" id="TIGR01760">
    <property type="entry name" value="tape_meas_TP901"/>
    <property type="match status" value="1"/>
</dbReference>
<dbReference type="InterPro" id="IPR010090">
    <property type="entry name" value="Phage_tape_meas"/>
</dbReference>
<dbReference type="EMBL" id="NIRS01000004">
    <property type="protein sequence ID" value="PPK37546.1"/>
    <property type="molecule type" value="Genomic_DNA"/>
</dbReference>
<evidence type="ECO:0000259" key="1">
    <source>
        <dbReference type="Pfam" id="PF10145"/>
    </source>
</evidence>
<accession>A0A2S6FJD4</accession>